<proteinExistence type="predicted"/>
<feature type="domain" description="Furin-like cysteine-rich" evidence="2">
    <location>
        <begin position="176"/>
        <end position="265"/>
    </location>
</feature>
<gene>
    <name evidence="4" type="ORF">AFUS01_LOCUS46371</name>
</gene>
<dbReference type="Pfam" id="PF01030">
    <property type="entry name" value="Recep_L_domain"/>
    <property type="match status" value="1"/>
</dbReference>
<dbReference type="AlphaFoldDB" id="A0A8J2PXL8"/>
<evidence type="ECO:0000259" key="2">
    <source>
        <dbReference type="Pfam" id="PF00757"/>
    </source>
</evidence>
<reference evidence="4" key="1">
    <citation type="submission" date="2021-06" db="EMBL/GenBank/DDBJ databases">
        <authorList>
            <person name="Hodson N. C."/>
            <person name="Mongue J. A."/>
            <person name="Jaron S. K."/>
        </authorList>
    </citation>
    <scope>NUCLEOTIDE SEQUENCE</scope>
</reference>
<dbReference type="CDD" id="cd00064">
    <property type="entry name" value="FU"/>
    <property type="match status" value="1"/>
</dbReference>
<keyword evidence="1" id="KW-0732">Signal</keyword>
<dbReference type="SMART" id="SM00261">
    <property type="entry name" value="FU"/>
    <property type="match status" value="1"/>
</dbReference>
<accession>A0A8J2PXL8</accession>
<comment type="caution">
    <text evidence="4">The sequence shown here is derived from an EMBL/GenBank/DDBJ whole genome shotgun (WGS) entry which is preliminary data.</text>
</comment>
<evidence type="ECO:0000313" key="5">
    <source>
        <dbReference type="Proteomes" id="UP000708208"/>
    </source>
</evidence>
<organism evidence="4 5">
    <name type="scientific">Allacma fusca</name>
    <dbReference type="NCBI Taxonomy" id="39272"/>
    <lineage>
        <taxon>Eukaryota</taxon>
        <taxon>Metazoa</taxon>
        <taxon>Ecdysozoa</taxon>
        <taxon>Arthropoda</taxon>
        <taxon>Hexapoda</taxon>
        <taxon>Collembola</taxon>
        <taxon>Symphypleona</taxon>
        <taxon>Sminthuridae</taxon>
        <taxon>Allacma</taxon>
    </lineage>
</organism>
<dbReference type="EMBL" id="CAJVCH010571333">
    <property type="protein sequence ID" value="CAG7837224.1"/>
    <property type="molecule type" value="Genomic_DNA"/>
</dbReference>
<dbReference type="Proteomes" id="UP000708208">
    <property type="component" value="Unassembled WGS sequence"/>
</dbReference>
<dbReference type="InterPro" id="IPR006211">
    <property type="entry name" value="Furin-like_Cys-rich_dom"/>
</dbReference>
<feature type="domain" description="Receptor L-domain" evidence="3">
    <location>
        <begin position="50"/>
        <end position="160"/>
    </location>
</feature>
<dbReference type="InterPro" id="IPR000494">
    <property type="entry name" value="Rcpt_L-dom"/>
</dbReference>
<sequence length="278" mass="31349">MVTILTVYLTVVFCLSAIIREVPAQSENDNGICSRMYIRNGPQELSRLENCRVIEGSLQIALANGSTDQWKNFSFPLREITGYLLLYDARGLQSLRHIFPNLTVIRGQEFIHNNYALLVNDMPDMQEIGLPSLTNILNGKVWIYNNQNLCYLETIDWGKITNGTQGNGIKKNKPSEQCPNTCPLKSCPKSDQGLSLCWSNEDCQKVQVKTCPEDCDGQNCEDCCSDQCLGGCTGPGPRDCFVCKHVEYNGLCMSNCPAGTYMYLKTHYQQFFLLFHKH</sequence>
<dbReference type="InterPro" id="IPR006212">
    <property type="entry name" value="Furin_repeat"/>
</dbReference>
<evidence type="ECO:0000256" key="1">
    <source>
        <dbReference type="SAM" id="SignalP"/>
    </source>
</evidence>
<evidence type="ECO:0000259" key="3">
    <source>
        <dbReference type="Pfam" id="PF01030"/>
    </source>
</evidence>
<evidence type="ECO:0000313" key="4">
    <source>
        <dbReference type="EMBL" id="CAG7837224.1"/>
    </source>
</evidence>
<protein>
    <recommendedName>
        <fullName evidence="6">Receptor protein-tyrosine kinase</fullName>
    </recommendedName>
</protein>
<name>A0A8J2PXL8_9HEXA</name>
<keyword evidence="5" id="KW-1185">Reference proteome</keyword>
<dbReference type="OrthoDB" id="5809444at2759"/>
<evidence type="ECO:0008006" key="6">
    <source>
        <dbReference type="Google" id="ProtNLM"/>
    </source>
</evidence>
<dbReference type="Pfam" id="PF00757">
    <property type="entry name" value="Furin-like"/>
    <property type="match status" value="1"/>
</dbReference>
<feature type="signal peptide" evidence="1">
    <location>
        <begin position="1"/>
        <end position="24"/>
    </location>
</feature>
<feature type="chain" id="PRO_5035257673" description="Receptor protein-tyrosine kinase" evidence="1">
    <location>
        <begin position="25"/>
        <end position="278"/>
    </location>
</feature>